<feature type="binding site" evidence="11">
    <location>
        <position position="401"/>
    </location>
    <ligand>
        <name>Zn(2+)</name>
        <dbReference type="ChEBI" id="CHEBI:29105"/>
    </ligand>
</feature>
<evidence type="ECO:0000256" key="3">
    <source>
        <dbReference type="ARBA" id="ARBA00022723"/>
    </source>
</evidence>
<organism evidence="13 14">
    <name type="scientific">Paenibacillus gyeongsangnamensis</name>
    <dbReference type="NCBI Taxonomy" id="3388067"/>
    <lineage>
        <taxon>Bacteria</taxon>
        <taxon>Bacillati</taxon>
        <taxon>Bacillota</taxon>
        <taxon>Bacilli</taxon>
        <taxon>Bacillales</taxon>
        <taxon>Paenibacillaceae</taxon>
        <taxon>Paenibacillus</taxon>
    </lineage>
</organism>
<dbReference type="Gene3D" id="3.30.470.30">
    <property type="entry name" value="DNA ligase/mRNA capping enzyme"/>
    <property type="match status" value="1"/>
</dbReference>
<feature type="binding site" evidence="11">
    <location>
        <begin position="31"/>
        <end position="35"/>
    </location>
    <ligand>
        <name>NAD(+)</name>
        <dbReference type="ChEBI" id="CHEBI:57540"/>
    </ligand>
</feature>
<protein>
    <recommendedName>
        <fullName evidence="11">DNA ligase</fullName>
        <ecNumber evidence="11">6.5.1.2</ecNumber>
    </recommendedName>
    <alternativeName>
        <fullName evidence="11">Polydeoxyribonucleotide synthase [NAD(+)]</fullName>
    </alternativeName>
</protein>
<dbReference type="CDD" id="cd00114">
    <property type="entry name" value="LIGANc"/>
    <property type="match status" value="1"/>
</dbReference>
<dbReference type="Pfam" id="PF00533">
    <property type="entry name" value="BRCT"/>
    <property type="match status" value="1"/>
</dbReference>
<evidence type="ECO:0000256" key="11">
    <source>
        <dbReference type="HAMAP-Rule" id="MF_01588"/>
    </source>
</evidence>
<reference evidence="13 14" key="1">
    <citation type="submission" date="2022-12" db="EMBL/GenBank/DDBJ databases">
        <title>Draft genome sequence of Paenibacillus sp. dW9.</title>
        <authorList>
            <person name="Choi E.-W."/>
            <person name="Kim D.-U."/>
        </authorList>
    </citation>
    <scope>NUCLEOTIDE SEQUENCE [LARGE SCALE GENOMIC DNA]</scope>
    <source>
        <strain evidence="14">dW9</strain>
    </source>
</reference>
<feature type="binding site" evidence="11">
    <location>
        <position position="424"/>
    </location>
    <ligand>
        <name>Zn(2+)</name>
        <dbReference type="ChEBI" id="CHEBI:29105"/>
    </ligand>
</feature>
<evidence type="ECO:0000313" key="13">
    <source>
        <dbReference type="EMBL" id="MCZ8514948.1"/>
    </source>
</evidence>
<keyword evidence="3 11" id="KW-0479">Metal-binding</keyword>
<dbReference type="InterPro" id="IPR013839">
    <property type="entry name" value="DNAligase_adenylation"/>
</dbReference>
<dbReference type="Gene3D" id="2.40.50.140">
    <property type="entry name" value="Nucleic acid-binding proteins"/>
    <property type="match status" value="1"/>
</dbReference>
<evidence type="ECO:0000259" key="12">
    <source>
        <dbReference type="PROSITE" id="PS50172"/>
    </source>
</evidence>
<dbReference type="InterPro" id="IPR012340">
    <property type="entry name" value="NA-bd_OB-fold"/>
</dbReference>
<keyword evidence="5 11" id="KW-0862">Zinc</keyword>
<dbReference type="Pfam" id="PF12826">
    <property type="entry name" value="HHH_2"/>
    <property type="match status" value="1"/>
</dbReference>
<sequence>MNVKEQIEDLRAQVKYHNEKYYDKDQPEITDYEYDKLYKELKRLEEEFPEFISSDSPTQKVGSSVKRELRKVEHDVPVISLQDVFTKEEIYNFVNKVSSQVSNPKFVVEMKIDGLTVMLRYHNGKLTEGITRGDGEVGESVYENLLEIKSIPKEISTKLPYLEVRGEVYMSNETFEKVLQNQKDANGKKYKTPRNLAAGTLRQLDSRVVRERNLDIFVFNLEISEGKEFTSHSESLDWLENQGLKTIPDYKVCTTADEIWKYVSEIGEKRSTLSFGIDGAVIKVDNLSDRKVLGTTSKVPRWAVAFKYPPEQKETVIKDIKVQVGRTGRLTPLALLEPVILAGTEVSKATLHNQDFIDSKDIQIGDTVVIQKAGDIIPEVVRSIPEKRPSNTVKYTIPQMCPICNSPTVRDENGADIRCGGNECLAQLIRGITYFASKDAMDIEGFGPSSVESLMSEGYIKNIADIYHLKEYRDELIEKGIVGREKSVDNLLNAIDKSKENDLDQLITGFGIKNVGKQTARALTSSFADIDEISNATYDQLIMLPDFGDTVATSVLSFFSLNSTHELIEKLKRAGVNTQSKVSEISKDDRFTGKTFVITGTLPNLKRDEATRLIQMHGGKVSGSVSKKTSFVLSGEEAGSKLTKAEELGVKIINEEEFNNLLK</sequence>
<evidence type="ECO:0000256" key="4">
    <source>
        <dbReference type="ARBA" id="ARBA00022763"/>
    </source>
</evidence>
<dbReference type="SMART" id="SM00292">
    <property type="entry name" value="BRCT"/>
    <property type="match status" value="1"/>
</dbReference>
<dbReference type="InterPro" id="IPR036420">
    <property type="entry name" value="BRCT_dom_sf"/>
</dbReference>
<dbReference type="PROSITE" id="PS50172">
    <property type="entry name" value="BRCT"/>
    <property type="match status" value="1"/>
</dbReference>
<keyword evidence="1 11" id="KW-0436">Ligase</keyword>
<dbReference type="EMBL" id="JAQAGZ010000014">
    <property type="protein sequence ID" value="MCZ8514948.1"/>
    <property type="molecule type" value="Genomic_DNA"/>
</dbReference>
<dbReference type="SUPFAM" id="SSF56091">
    <property type="entry name" value="DNA ligase/mRNA capping enzyme, catalytic domain"/>
    <property type="match status" value="1"/>
</dbReference>
<evidence type="ECO:0000256" key="5">
    <source>
        <dbReference type="ARBA" id="ARBA00022833"/>
    </source>
</evidence>
<dbReference type="Pfam" id="PF03120">
    <property type="entry name" value="OB_DNA_ligase"/>
    <property type="match status" value="1"/>
</dbReference>
<keyword evidence="6 11" id="KW-0460">Magnesium</keyword>
<comment type="similarity">
    <text evidence="11">Belongs to the NAD-dependent DNA ligase family. LigA subfamily.</text>
</comment>
<dbReference type="InterPro" id="IPR013840">
    <property type="entry name" value="DNAligase_N"/>
</dbReference>
<keyword evidence="8 11" id="KW-0234">DNA repair</keyword>
<evidence type="ECO:0000256" key="7">
    <source>
        <dbReference type="ARBA" id="ARBA00023027"/>
    </source>
</evidence>
<dbReference type="NCBIfam" id="TIGR00575">
    <property type="entry name" value="dnlj"/>
    <property type="match status" value="1"/>
</dbReference>
<feature type="domain" description="BRCT" evidence="12">
    <location>
        <begin position="586"/>
        <end position="663"/>
    </location>
</feature>
<dbReference type="InterPro" id="IPR041663">
    <property type="entry name" value="DisA/LigA_HHH"/>
</dbReference>
<dbReference type="NCBIfam" id="NF005932">
    <property type="entry name" value="PRK07956.1"/>
    <property type="match status" value="1"/>
</dbReference>
<dbReference type="EC" id="6.5.1.2" evidence="11"/>
<dbReference type="Pfam" id="PF01653">
    <property type="entry name" value="DNA_ligase_aden"/>
    <property type="match status" value="1"/>
</dbReference>
<dbReference type="PROSITE" id="PS01056">
    <property type="entry name" value="DNA_LIGASE_N2"/>
    <property type="match status" value="1"/>
</dbReference>
<evidence type="ECO:0000256" key="9">
    <source>
        <dbReference type="ARBA" id="ARBA00023211"/>
    </source>
</evidence>
<evidence type="ECO:0000313" key="14">
    <source>
        <dbReference type="Proteomes" id="UP001527882"/>
    </source>
</evidence>
<dbReference type="Gene3D" id="1.10.150.20">
    <property type="entry name" value="5' to 3' exonuclease, C-terminal subdomain"/>
    <property type="match status" value="2"/>
</dbReference>
<dbReference type="InterPro" id="IPR004150">
    <property type="entry name" value="NAD_DNA_ligase_OB"/>
</dbReference>
<feature type="binding site" evidence="11">
    <location>
        <position position="283"/>
    </location>
    <ligand>
        <name>NAD(+)</name>
        <dbReference type="ChEBI" id="CHEBI:57540"/>
    </ligand>
</feature>
<feature type="binding site" evidence="11">
    <location>
        <begin position="80"/>
        <end position="81"/>
    </location>
    <ligand>
        <name>NAD(+)</name>
        <dbReference type="ChEBI" id="CHEBI:57540"/>
    </ligand>
</feature>
<dbReference type="Gene3D" id="3.40.50.10190">
    <property type="entry name" value="BRCT domain"/>
    <property type="match status" value="1"/>
</dbReference>
<comment type="catalytic activity">
    <reaction evidence="10 11">
        <text>NAD(+) + (deoxyribonucleotide)n-3'-hydroxyl + 5'-phospho-(deoxyribonucleotide)m = (deoxyribonucleotide)n+m + AMP + beta-nicotinamide D-nucleotide.</text>
        <dbReference type="EC" id="6.5.1.2"/>
    </reaction>
</comment>
<dbReference type="InterPro" id="IPR033136">
    <property type="entry name" value="DNA_ligase_CS"/>
</dbReference>
<dbReference type="Gene3D" id="6.20.10.30">
    <property type="match status" value="1"/>
</dbReference>
<evidence type="ECO:0000256" key="10">
    <source>
        <dbReference type="ARBA" id="ARBA00034005"/>
    </source>
</evidence>
<dbReference type="Proteomes" id="UP001527882">
    <property type="component" value="Unassembled WGS sequence"/>
</dbReference>
<feature type="binding site" evidence="11">
    <location>
        <position position="404"/>
    </location>
    <ligand>
        <name>Zn(2+)</name>
        <dbReference type="ChEBI" id="CHEBI:29105"/>
    </ligand>
</feature>
<comment type="caution">
    <text evidence="13">The sequence shown here is derived from an EMBL/GenBank/DDBJ whole genome shotgun (WGS) entry which is preliminary data.</text>
</comment>
<feature type="binding site" evidence="11">
    <location>
        <position position="132"/>
    </location>
    <ligand>
        <name>NAD(+)</name>
        <dbReference type="ChEBI" id="CHEBI:57540"/>
    </ligand>
</feature>
<feature type="binding site" evidence="11">
    <location>
        <position position="307"/>
    </location>
    <ligand>
        <name>NAD(+)</name>
        <dbReference type="ChEBI" id="CHEBI:57540"/>
    </ligand>
</feature>
<feature type="binding site" evidence="11">
    <location>
        <position position="419"/>
    </location>
    <ligand>
        <name>Zn(2+)</name>
        <dbReference type="ChEBI" id="CHEBI:29105"/>
    </ligand>
</feature>
<dbReference type="InterPro" id="IPR001679">
    <property type="entry name" value="DNA_ligase"/>
</dbReference>
<keyword evidence="9 11" id="KW-0464">Manganese</keyword>
<dbReference type="Gene3D" id="1.10.287.610">
    <property type="entry name" value="Helix hairpin bin"/>
    <property type="match status" value="1"/>
</dbReference>
<dbReference type="RefSeq" id="WP_269883475.1">
    <property type="nucleotide sequence ID" value="NZ_JAQAGZ010000014.1"/>
</dbReference>
<keyword evidence="7 11" id="KW-0520">NAD</keyword>
<evidence type="ECO:0000256" key="1">
    <source>
        <dbReference type="ARBA" id="ARBA00022598"/>
    </source>
</evidence>
<feature type="active site" description="N6-AMP-lysine intermediate" evidence="11">
    <location>
        <position position="111"/>
    </location>
</feature>
<dbReference type="InterPro" id="IPR001357">
    <property type="entry name" value="BRCT_dom"/>
</dbReference>
<feature type="binding site" evidence="11">
    <location>
        <position position="109"/>
    </location>
    <ligand>
        <name>NAD(+)</name>
        <dbReference type="ChEBI" id="CHEBI:57540"/>
    </ligand>
</feature>
<keyword evidence="14" id="KW-1185">Reference proteome</keyword>
<dbReference type="SUPFAM" id="SSF52113">
    <property type="entry name" value="BRCT domain"/>
    <property type="match status" value="1"/>
</dbReference>
<evidence type="ECO:0000256" key="2">
    <source>
        <dbReference type="ARBA" id="ARBA00022705"/>
    </source>
</evidence>
<comment type="cofactor">
    <cofactor evidence="11">
        <name>Mg(2+)</name>
        <dbReference type="ChEBI" id="CHEBI:18420"/>
    </cofactor>
    <cofactor evidence="11">
        <name>Mn(2+)</name>
        <dbReference type="ChEBI" id="CHEBI:29035"/>
    </cofactor>
</comment>
<name>A0ABT4QDQ2_9BACL</name>
<gene>
    <name evidence="11 13" type="primary">ligA</name>
    <name evidence="13" type="ORF">O9H85_21490</name>
</gene>
<dbReference type="InterPro" id="IPR010994">
    <property type="entry name" value="RuvA_2-like"/>
</dbReference>
<dbReference type="SMART" id="SM00532">
    <property type="entry name" value="LIGANc"/>
    <property type="match status" value="1"/>
</dbReference>
<dbReference type="InterPro" id="IPR004149">
    <property type="entry name" value="Znf_DNAligase_C4"/>
</dbReference>
<accession>A0ABT4QDQ2</accession>
<dbReference type="HAMAP" id="MF_01588">
    <property type="entry name" value="DNA_ligase_A"/>
    <property type="match status" value="1"/>
</dbReference>
<dbReference type="SUPFAM" id="SSF50249">
    <property type="entry name" value="Nucleic acid-binding proteins"/>
    <property type="match status" value="1"/>
</dbReference>
<keyword evidence="4 11" id="KW-0227">DNA damage</keyword>
<keyword evidence="2 11" id="KW-0235">DNA replication</keyword>
<dbReference type="Pfam" id="PF03119">
    <property type="entry name" value="DNA_ligase_ZBD"/>
    <property type="match status" value="1"/>
</dbReference>
<evidence type="ECO:0000256" key="8">
    <source>
        <dbReference type="ARBA" id="ARBA00023204"/>
    </source>
</evidence>
<feature type="binding site" evidence="11">
    <location>
        <position position="167"/>
    </location>
    <ligand>
        <name>NAD(+)</name>
        <dbReference type="ChEBI" id="CHEBI:57540"/>
    </ligand>
</feature>
<evidence type="ECO:0000256" key="6">
    <source>
        <dbReference type="ARBA" id="ARBA00022842"/>
    </source>
</evidence>
<dbReference type="SUPFAM" id="SSF47781">
    <property type="entry name" value="RuvA domain 2-like"/>
    <property type="match status" value="1"/>
</dbReference>
<comment type="function">
    <text evidence="11">DNA ligase that catalyzes the formation of phosphodiester linkages between 5'-phosphoryl and 3'-hydroxyl groups in double-stranded DNA using NAD as a coenzyme and as the energy source for the reaction. It is essential for DNA replication and repair of damaged DNA.</text>
</comment>
<dbReference type="PANTHER" id="PTHR23389:SF9">
    <property type="entry name" value="DNA LIGASE"/>
    <property type="match status" value="1"/>
</dbReference>
<dbReference type="PANTHER" id="PTHR23389">
    <property type="entry name" value="CHROMOSOME TRANSMISSION FIDELITY FACTOR 18"/>
    <property type="match status" value="1"/>
</dbReference>
<proteinExistence type="inferred from homology"/>
<dbReference type="PIRSF" id="PIRSF001604">
    <property type="entry name" value="LigA"/>
    <property type="match status" value="1"/>
</dbReference>
<dbReference type="GO" id="GO:0003911">
    <property type="term" value="F:DNA ligase (NAD+) activity"/>
    <property type="evidence" value="ECO:0007669"/>
    <property type="project" value="UniProtKB-EC"/>
</dbReference>